<dbReference type="CDD" id="cd20404">
    <property type="entry name" value="Tudor_Agenet_AtEML-like"/>
    <property type="match status" value="1"/>
</dbReference>
<organism evidence="10">
    <name type="scientific">Fagus sylvatica</name>
    <name type="common">Beechnut</name>
    <dbReference type="NCBI Taxonomy" id="28930"/>
    <lineage>
        <taxon>Eukaryota</taxon>
        <taxon>Viridiplantae</taxon>
        <taxon>Streptophyta</taxon>
        <taxon>Embryophyta</taxon>
        <taxon>Tracheophyta</taxon>
        <taxon>Spermatophyta</taxon>
        <taxon>Magnoliopsida</taxon>
        <taxon>eudicotyledons</taxon>
        <taxon>Gunneridae</taxon>
        <taxon>Pentapetalae</taxon>
        <taxon>rosids</taxon>
        <taxon>fabids</taxon>
        <taxon>Fagales</taxon>
        <taxon>Fagaceae</taxon>
        <taxon>Fagus</taxon>
    </lineage>
</organism>
<feature type="region of interest" description="Disordered" evidence="8">
    <location>
        <begin position="890"/>
        <end position="1129"/>
    </location>
</feature>
<feature type="compositionally biased region" description="Basic and acidic residues" evidence="8">
    <location>
        <begin position="957"/>
        <end position="990"/>
    </location>
</feature>
<feature type="compositionally biased region" description="Basic and acidic residues" evidence="8">
    <location>
        <begin position="558"/>
        <end position="569"/>
    </location>
</feature>
<protein>
    <recommendedName>
        <fullName evidence="9">Reverse transcriptase zinc-binding domain-containing protein</fullName>
    </recommendedName>
</protein>
<dbReference type="Pfam" id="PF13966">
    <property type="entry name" value="zf-RVT"/>
    <property type="match status" value="1"/>
</dbReference>
<accession>A0A2N9GI82</accession>
<keyword evidence="5" id="KW-0234">DNA repair</keyword>
<feature type="compositionally biased region" description="Basic and acidic residues" evidence="8">
    <location>
        <begin position="780"/>
        <end position="798"/>
    </location>
</feature>
<feature type="compositionally biased region" description="Polar residues" evidence="8">
    <location>
        <begin position="717"/>
        <end position="726"/>
    </location>
</feature>
<keyword evidence="4" id="KW-0498">Mitosis</keyword>
<dbReference type="SUPFAM" id="SSF63748">
    <property type="entry name" value="Tudor/PWWP/MBT"/>
    <property type="match status" value="1"/>
</dbReference>
<evidence type="ECO:0000256" key="2">
    <source>
        <dbReference type="ARBA" id="ARBA00022618"/>
    </source>
</evidence>
<gene>
    <name evidence="10" type="ORF">FSB_LOCUS26776</name>
</gene>
<feature type="compositionally biased region" description="Low complexity" evidence="8">
    <location>
        <begin position="937"/>
        <end position="953"/>
    </location>
</feature>
<dbReference type="GO" id="GO:0035825">
    <property type="term" value="P:homologous recombination"/>
    <property type="evidence" value="ECO:0007669"/>
    <property type="project" value="UniProtKB-ARBA"/>
</dbReference>
<feature type="compositionally biased region" description="Low complexity" evidence="8">
    <location>
        <begin position="757"/>
        <end position="767"/>
    </location>
</feature>
<dbReference type="PANTHER" id="PTHR12663">
    <property type="entry name" value="ANDROGEN INDUCED INHIBITOR OF PROLIFERATION AS3 / PDS5-RELATED"/>
    <property type="match status" value="1"/>
</dbReference>
<feature type="compositionally biased region" description="Basic and acidic residues" evidence="8">
    <location>
        <begin position="1083"/>
        <end position="1094"/>
    </location>
</feature>
<dbReference type="AlphaFoldDB" id="A0A2N9GI82"/>
<feature type="compositionally biased region" description="Polar residues" evidence="8">
    <location>
        <begin position="1007"/>
        <end position="1017"/>
    </location>
</feature>
<dbReference type="PANTHER" id="PTHR12663:SF3">
    <property type="entry name" value="SISTER CHROMATID COHESION PROTEIN PDS5 HOMOLOG C"/>
    <property type="match status" value="1"/>
</dbReference>
<feature type="compositionally biased region" description="Acidic residues" evidence="8">
    <location>
        <begin position="890"/>
        <end position="900"/>
    </location>
</feature>
<feature type="compositionally biased region" description="Basic and acidic residues" evidence="8">
    <location>
        <begin position="691"/>
        <end position="707"/>
    </location>
</feature>
<keyword evidence="7" id="KW-0131">Cell cycle</keyword>
<proteinExistence type="predicted"/>
<feature type="compositionally biased region" description="Polar residues" evidence="8">
    <location>
        <begin position="542"/>
        <end position="553"/>
    </location>
</feature>
<dbReference type="EMBL" id="OIVN01001913">
    <property type="protein sequence ID" value="SPC98894.1"/>
    <property type="molecule type" value="Genomic_DNA"/>
</dbReference>
<dbReference type="InterPro" id="IPR039776">
    <property type="entry name" value="Pds5"/>
</dbReference>
<dbReference type="GO" id="GO:0006281">
    <property type="term" value="P:DNA repair"/>
    <property type="evidence" value="ECO:0007669"/>
    <property type="project" value="UniProtKB-KW"/>
</dbReference>
<evidence type="ECO:0000313" key="10">
    <source>
        <dbReference type="EMBL" id="SPC98894.1"/>
    </source>
</evidence>
<keyword evidence="2" id="KW-0132">Cell division</keyword>
<name>A0A2N9GI82_FAGSY</name>
<sequence length="1129" mass="123074">MASSDGELEEQLLQAGNRLVEPPSSVDELLSLLDRVENCLSRVEQSPTKSMQSALSPSLKALVADELFRHSNVDVKVAVASCISEITRITAPDAPYDDDQMKEVFQLIVSSFENLSDKSSRSYTKRTSILETVAKVRSCVVMLDLECDTLILEMFQNFLKSISLSIHSMVTWYIYIRLMLPQTKMNCILSGATQNRAGHDGMRWQLIGDGVFHVHSYYTMVRGITVVFFPWKSIWCVKAPRRVSFFVWTTAWGRILIHDNLIKRGSIWWVGVVCTVVVERWLLASCDIVFGLWSRALGAYRVGTTQKGGFCGGSAIVSLSKIQSDPWLSWKLSSFGLFLIGRMDYHPENVFSSMETIMTLVLEESEDISIELLTPMLANVKKDNEEVLPVARKLAERVLESSATKLKPYLIQAVETLGISFDDYSKVVASICQETSGTAEQNEDHAAGIDMADESKSVRAPLDEEAAQADESKSVREPLDEEAAQEDKERATALGSSEQVDLAIERSPKSIMSNGVAQMGEDDSKMDSNSQKKQDYDHHTDQSISMNTSSNAGPDSVDTEKAIDIENKPEQSTQTRGKKSNSSMKSTEASDNSLIEDELENEKLPGHKSQNKDVSSSPVEDPSVEAAGPSENEKETGIKLSSPKALENESGNVASQSPSGSLPDESHSKKASGRQKKKESLLKEATPSADDVLKKASEGTSDLEVKPNRRSGKKVSSEISNENKTPTVVDASKKGSGSMNDSDAKPLKHLAKKVDGSSKIGDGSSSKQPEDKKRRARGKASSEKDITKSSAKDDDREVVSSPKLVTKSTKDGHLDTPKTNSKRKRTPGKEKVLDYGENLVGSKIKVWWPDDNAFYKGVIDSLVAKQKHKVLYDDGDEEILNLKKEKWEFIGDDSGSDGEQETDHHSPEASTEMPLKKKVKINSNETTKQGKMDASPKKSGGTSSSKSKGTSTKSGRKSRDGSKVDIKSKDGKTVSKSEDVNSGKSKDHTPRGGSSKSVEAAPKSAGKSKSNDPNTPKTGKFKDEDTSTQRASTKSKQDTAKTGKSKQDTSKSTPISKGKSPRSGGKSSANGTGKVKSGRGSSKSKESEDVKENSTDSANLPERTKMKSPNSSKAQGSDSKSGKKRRRGS</sequence>
<dbReference type="GO" id="GO:0007064">
    <property type="term" value="P:mitotic sister chromatid cohesion"/>
    <property type="evidence" value="ECO:0007669"/>
    <property type="project" value="InterPro"/>
</dbReference>
<feature type="compositionally biased region" description="Polar residues" evidence="8">
    <location>
        <begin position="570"/>
        <end position="593"/>
    </location>
</feature>
<feature type="compositionally biased region" description="Polar residues" evidence="8">
    <location>
        <begin position="649"/>
        <end position="660"/>
    </location>
</feature>
<keyword evidence="3" id="KW-0227">DNA damage</keyword>
<evidence type="ECO:0000259" key="9">
    <source>
        <dbReference type="Pfam" id="PF13966"/>
    </source>
</evidence>
<feature type="compositionally biased region" description="Basic and acidic residues" evidence="8">
    <location>
        <begin position="742"/>
        <end position="756"/>
    </location>
</feature>
<feature type="compositionally biased region" description="Basic and acidic residues" evidence="8">
    <location>
        <begin position="522"/>
        <end position="541"/>
    </location>
</feature>
<dbReference type="GO" id="GO:0000785">
    <property type="term" value="C:chromatin"/>
    <property type="evidence" value="ECO:0007669"/>
    <property type="project" value="TreeGrafter"/>
</dbReference>
<evidence type="ECO:0000256" key="4">
    <source>
        <dbReference type="ARBA" id="ARBA00022776"/>
    </source>
</evidence>
<keyword evidence="6" id="KW-0539">Nucleus</keyword>
<dbReference type="InterPro" id="IPR016024">
    <property type="entry name" value="ARM-type_fold"/>
</dbReference>
<evidence type="ECO:0000256" key="8">
    <source>
        <dbReference type="SAM" id="MobiDB-lite"/>
    </source>
</evidence>
<feature type="compositionally biased region" description="Basic and acidic residues" evidence="8">
    <location>
        <begin position="1035"/>
        <end position="1049"/>
    </location>
</feature>
<feature type="compositionally biased region" description="Low complexity" evidence="8">
    <location>
        <begin position="613"/>
        <end position="625"/>
    </location>
</feature>
<feature type="region of interest" description="Disordered" evidence="8">
    <location>
        <begin position="463"/>
        <end position="834"/>
    </location>
</feature>
<comment type="subcellular location">
    <subcellularLocation>
        <location evidence="1">Nucleus</location>
    </subcellularLocation>
</comment>
<dbReference type="Pfam" id="PF20168">
    <property type="entry name" value="PDS5"/>
    <property type="match status" value="2"/>
</dbReference>
<evidence type="ECO:0000256" key="7">
    <source>
        <dbReference type="ARBA" id="ARBA00023306"/>
    </source>
</evidence>
<evidence type="ECO:0000256" key="6">
    <source>
        <dbReference type="ARBA" id="ARBA00023242"/>
    </source>
</evidence>
<dbReference type="Gene3D" id="2.30.30.140">
    <property type="match status" value="1"/>
</dbReference>
<evidence type="ECO:0000256" key="5">
    <source>
        <dbReference type="ARBA" id="ARBA00023204"/>
    </source>
</evidence>
<evidence type="ECO:0000256" key="3">
    <source>
        <dbReference type="ARBA" id="ARBA00022763"/>
    </source>
</evidence>
<feature type="compositionally biased region" description="Polar residues" evidence="8">
    <location>
        <begin position="1107"/>
        <end position="1119"/>
    </location>
</feature>
<dbReference type="InterPro" id="IPR026960">
    <property type="entry name" value="RVT-Znf"/>
</dbReference>
<dbReference type="GO" id="GO:0005634">
    <property type="term" value="C:nucleus"/>
    <property type="evidence" value="ECO:0007669"/>
    <property type="project" value="UniProtKB-SubCell"/>
</dbReference>
<feature type="compositionally biased region" description="Low complexity" evidence="8">
    <location>
        <begin position="1056"/>
        <end position="1081"/>
    </location>
</feature>
<evidence type="ECO:0000256" key="1">
    <source>
        <dbReference type="ARBA" id="ARBA00004123"/>
    </source>
</evidence>
<dbReference type="GO" id="GO:0051301">
    <property type="term" value="P:cell division"/>
    <property type="evidence" value="ECO:0007669"/>
    <property type="project" value="UniProtKB-KW"/>
</dbReference>
<reference evidence="10" key="1">
    <citation type="submission" date="2018-02" db="EMBL/GenBank/DDBJ databases">
        <authorList>
            <person name="Cohen D.B."/>
            <person name="Kent A.D."/>
        </authorList>
    </citation>
    <scope>NUCLEOTIDE SEQUENCE</scope>
</reference>
<feature type="domain" description="Reverse transcriptase zinc-binding" evidence="9">
    <location>
        <begin position="212"/>
        <end position="279"/>
    </location>
</feature>
<dbReference type="SUPFAM" id="SSF48371">
    <property type="entry name" value="ARM repeat"/>
    <property type="match status" value="1"/>
</dbReference>